<sequence length="218" mass="24280">MSPIEFRPAGILEKQLGLPTAEDWLSPEVVRRADAEILTRYPKLREAEKAVPDGYVPIAKDAAACAKHPFRLVRFMVPPGFMDRSVVMLGMAMTITTPLLAQAQALWATAYLGGKGGVRTRERCPGDLVEGMGIRAKREGVDVDVVWEMALHTQFGVHRCPGGFGKRNPDFVFDAIPYVDLLLADLGLNVRRKAWWSWVKPYGVADYRGLVEEWLGTQ</sequence>
<evidence type="ECO:0000313" key="2">
    <source>
        <dbReference type="Proteomes" id="UP000247810"/>
    </source>
</evidence>
<proteinExistence type="predicted"/>
<name>A0A319CWI2_9EURO</name>
<evidence type="ECO:0000313" key="1">
    <source>
        <dbReference type="EMBL" id="PYH89414.1"/>
    </source>
</evidence>
<keyword evidence="2" id="KW-1185">Reference proteome</keyword>
<dbReference type="AlphaFoldDB" id="A0A319CWI2"/>
<accession>A0A319CWI2</accession>
<dbReference type="OrthoDB" id="2915840at2759"/>
<dbReference type="STRING" id="1448320.A0A319CWI2"/>
<gene>
    <name evidence="1" type="ORF">BO71DRAFT_403101</name>
</gene>
<reference evidence="1 2" key="1">
    <citation type="submission" date="2018-02" db="EMBL/GenBank/DDBJ databases">
        <title>The genomes of Aspergillus section Nigri reveals drivers in fungal speciation.</title>
        <authorList>
            <consortium name="DOE Joint Genome Institute"/>
            <person name="Vesth T.C."/>
            <person name="Nybo J."/>
            <person name="Theobald S."/>
            <person name="Brandl J."/>
            <person name="Frisvad J.C."/>
            <person name="Nielsen K.F."/>
            <person name="Lyhne E.K."/>
            <person name="Kogle M.E."/>
            <person name="Kuo A."/>
            <person name="Riley R."/>
            <person name="Clum A."/>
            <person name="Nolan M."/>
            <person name="Lipzen A."/>
            <person name="Salamov A."/>
            <person name="Henrissat B."/>
            <person name="Wiebenga A."/>
            <person name="De vries R.P."/>
            <person name="Grigoriev I.V."/>
            <person name="Mortensen U.H."/>
            <person name="Andersen M.R."/>
            <person name="Baker S.E."/>
        </authorList>
    </citation>
    <scope>NUCLEOTIDE SEQUENCE [LARGE SCALE GENOMIC DNA]</scope>
    <source>
        <strain evidence="1 2">CBS 707.79</strain>
    </source>
</reference>
<dbReference type="VEuPathDB" id="FungiDB:BO71DRAFT_403101"/>
<protein>
    <submittedName>
        <fullName evidence="1">Uncharacterized protein</fullName>
    </submittedName>
</protein>
<dbReference type="EMBL" id="KZ826031">
    <property type="protein sequence ID" value="PYH89414.1"/>
    <property type="molecule type" value="Genomic_DNA"/>
</dbReference>
<organism evidence="1 2">
    <name type="scientific">Aspergillus ellipticus CBS 707.79</name>
    <dbReference type="NCBI Taxonomy" id="1448320"/>
    <lineage>
        <taxon>Eukaryota</taxon>
        <taxon>Fungi</taxon>
        <taxon>Dikarya</taxon>
        <taxon>Ascomycota</taxon>
        <taxon>Pezizomycotina</taxon>
        <taxon>Eurotiomycetes</taxon>
        <taxon>Eurotiomycetidae</taxon>
        <taxon>Eurotiales</taxon>
        <taxon>Aspergillaceae</taxon>
        <taxon>Aspergillus</taxon>
        <taxon>Aspergillus subgen. Circumdati</taxon>
    </lineage>
</organism>
<dbReference type="Proteomes" id="UP000247810">
    <property type="component" value="Unassembled WGS sequence"/>
</dbReference>